<evidence type="ECO:0000256" key="1">
    <source>
        <dbReference type="SAM" id="SignalP"/>
    </source>
</evidence>
<sequence>MKNNKTIVASICATALLTSSFVVASSRYFHDKEIDTLVAKCEEQHGTYDVTMTDALTNSYSFQCRAND</sequence>
<dbReference type="Proteomes" id="UP000093482">
    <property type="component" value="Unassembled WGS sequence"/>
</dbReference>
<keyword evidence="1" id="KW-0732">Signal</keyword>
<dbReference type="EMBL" id="MATO01000089">
    <property type="protein sequence ID" value="OCS83438.1"/>
    <property type="molecule type" value="Genomic_DNA"/>
</dbReference>
<evidence type="ECO:0008006" key="4">
    <source>
        <dbReference type="Google" id="ProtNLM"/>
    </source>
</evidence>
<dbReference type="AlphaFoldDB" id="A0A1C0Y8D6"/>
<feature type="chain" id="PRO_5008648977" description="TMhelix containing protein" evidence="1">
    <location>
        <begin position="25"/>
        <end position="68"/>
    </location>
</feature>
<keyword evidence="3" id="KW-1185">Reference proteome</keyword>
<organism evidence="2 3">
    <name type="scientific">Caryophanon latum</name>
    <dbReference type="NCBI Taxonomy" id="33977"/>
    <lineage>
        <taxon>Bacteria</taxon>
        <taxon>Bacillati</taxon>
        <taxon>Bacillota</taxon>
        <taxon>Bacilli</taxon>
        <taxon>Bacillales</taxon>
        <taxon>Caryophanaceae</taxon>
        <taxon>Caryophanon</taxon>
    </lineage>
</organism>
<name>A0A1C0Y8D6_9BACL</name>
<comment type="caution">
    <text evidence="2">The sequence shown here is derived from an EMBL/GenBank/DDBJ whole genome shotgun (WGS) entry which is preliminary data.</text>
</comment>
<reference evidence="2 3" key="1">
    <citation type="submission" date="2016-07" db="EMBL/GenBank/DDBJ databases">
        <title>Caryophanon latum genome sequencing.</title>
        <authorList>
            <person name="Verma A."/>
            <person name="Pal Y."/>
            <person name="Krishnamurthi S."/>
        </authorList>
    </citation>
    <scope>NUCLEOTIDE SEQUENCE [LARGE SCALE GENOMIC DNA]</scope>
    <source>
        <strain evidence="2 3">DSM 14151</strain>
    </source>
</reference>
<dbReference type="RefSeq" id="WP_066466611.1">
    <property type="nucleotide sequence ID" value="NZ_MATO01000089.1"/>
</dbReference>
<gene>
    <name evidence="2" type="ORF">A6K76_03425</name>
</gene>
<evidence type="ECO:0000313" key="3">
    <source>
        <dbReference type="Proteomes" id="UP000093482"/>
    </source>
</evidence>
<accession>A0A1C0Y8D6</accession>
<proteinExistence type="predicted"/>
<feature type="signal peptide" evidence="1">
    <location>
        <begin position="1"/>
        <end position="24"/>
    </location>
</feature>
<protein>
    <recommendedName>
        <fullName evidence="4">TMhelix containing protein</fullName>
    </recommendedName>
</protein>
<evidence type="ECO:0000313" key="2">
    <source>
        <dbReference type="EMBL" id="OCS83438.1"/>
    </source>
</evidence>